<keyword evidence="5" id="KW-1185">Reference proteome</keyword>
<organism evidence="5 6">
    <name type="scientific">Petromyzon marinus</name>
    <name type="common">Sea lamprey</name>
    <dbReference type="NCBI Taxonomy" id="7757"/>
    <lineage>
        <taxon>Eukaryota</taxon>
        <taxon>Metazoa</taxon>
        <taxon>Chordata</taxon>
        <taxon>Craniata</taxon>
        <taxon>Vertebrata</taxon>
        <taxon>Cyclostomata</taxon>
        <taxon>Hyperoartia</taxon>
        <taxon>Petromyzontiformes</taxon>
        <taxon>Petromyzontidae</taxon>
        <taxon>Petromyzon</taxon>
    </lineage>
</organism>
<comment type="similarity">
    <text evidence="1">Belongs to the DCC1 family.</text>
</comment>
<dbReference type="KEGG" id="pmrn:116957800"/>
<dbReference type="GO" id="GO:0000775">
    <property type="term" value="C:chromosome, centromeric region"/>
    <property type="evidence" value="ECO:0007669"/>
    <property type="project" value="TreeGrafter"/>
</dbReference>
<dbReference type="GO" id="GO:0000785">
    <property type="term" value="C:chromatin"/>
    <property type="evidence" value="ECO:0007669"/>
    <property type="project" value="TreeGrafter"/>
</dbReference>
<keyword evidence="3" id="KW-0235">DNA replication</keyword>
<dbReference type="CTD" id="79075"/>
<dbReference type="PANTHER" id="PTHR13395:SF6">
    <property type="entry name" value="SISTER CHROMATID COHESION PROTEIN DCC1"/>
    <property type="match status" value="1"/>
</dbReference>
<evidence type="ECO:0000256" key="1">
    <source>
        <dbReference type="ARBA" id="ARBA00007017"/>
    </source>
</evidence>
<dbReference type="RefSeq" id="XP_032836064.1">
    <property type="nucleotide sequence ID" value="XM_032980173.1"/>
</dbReference>
<evidence type="ECO:0000256" key="4">
    <source>
        <dbReference type="SAM" id="MobiDB-lite"/>
    </source>
</evidence>
<evidence type="ECO:0000313" key="5">
    <source>
        <dbReference type="Proteomes" id="UP001318040"/>
    </source>
</evidence>
<reference evidence="6" key="1">
    <citation type="submission" date="2025-08" db="UniProtKB">
        <authorList>
            <consortium name="RefSeq"/>
        </authorList>
    </citation>
    <scope>IDENTIFICATION</scope>
    <source>
        <tissue evidence="6">Sperm</tissue>
    </source>
</reference>
<dbReference type="AlphaFoldDB" id="A0AAJ7UGV9"/>
<dbReference type="Proteomes" id="UP001318040">
    <property type="component" value="Chromosome 43"/>
</dbReference>
<name>A0AAJ7UGV9_PETMA</name>
<dbReference type="GO" id="GO:0031390">
    <property type="term" value="C:Ctf18 RFC-like complex"/>
    <property type="evidence" value="ECO:0007669"/>
    <property type="project" value="InterPro"/>
</dbReference>
<dbReference type="GO" id="GO:0034088">
    <property type="term" value="P:maintenance of mitotic sister chromatid cohesion"/>
    <property type="evidence" value="ECO:0007669"/>
    <property type="project" value="TreeGrafter"/>
</dbReference>
<dbReference type="PANTHER" id="PTHR13395">
    <property type="entry name" value="SISTER CHROMATID COHESION PROTEIN DCC1-RELATED"/>
    <property type="match status" value="1"/>
</dbReference>
<dbReference type="Pfam" id="PF09724">
    <property type="entry name" value="Dcc1"/>
    <property type="match status" value="1"/>
</dbReference>
<evidence type="ECO:0000256" key="3">
    <source>
        <dbReference type="ARBA" id="ARBA00022705"/>
    </source>
</evidence>
<accession>A0AAJ7UGV9</accession>
<feature type="region of interest" description="Disordered" evidence="4">
    <location>
        <begin position="30"/>
        <end position="66"/>
    </location>
</feature>
<protein>
    <recommendedName>
        <fullName evidence="2">Sister chromatid cohesion protein DCC1</fullName>
    </recommendedName>
</protein>
<dbReference type="InterPro" id="IPR019128">
    <property type="entry name" value="Dcc1"/>
</dbReference>
<evidence type="ECO:0000256" key="2">
    <source>
        <dbReference type="ARBA" id="ARBA00017682"/>
    </source>
</evidence>
<sequence>MCAPPRSLSEVLATLEVARLDEAELLPVPQSLSFAPRDDGGRRRRLRGGGGGDGRGGEGDEEGEEEEDAIVILETDETLSGELRAGHSLVIRGDGEDHAVLCTGDATYELRAADTSNLLLLLPDARTADSLRAEGHAEAPRLLTAHVFGFANSYLEVRRCRPRLKKLRSLLGECPFSGPENEAQYEGQQKYTTADLLDRVQASEVELQAGLKALNACQIDGRWRMLDLDYEMRLLSLLTQLVDSESWSFRHVPLRVCLDELEVLEPRDMIEHCLNCYGERTDEEEGGAAEVVYSLHEDRVCRALAVMLLKGCVKFNLAEFCDVWRQSVPEGMDAQLGQLQGVALVERAARPEVISLLRVEDLPDDPQERFSKLFSLRDKWTEEDIAPYVRDLCAEKQSVSALLTKHARSSMHNGVKVFNSRRSVS</sequence>
<gene>
    <name evidence="6" type="primary">DSCC1</name>
</gene>
<proteinExistence type="inferred from homology"/>
<evidence type="ECO:0000313" key="6">
    <source>
        <dbReference type="RefSeq" id="XP_032836064.1"/>
    </source>
</evidence>
<dbReference type="GO" id="GO:0006260">
    <property type="term" value="P:DNA replication"/>
    <property type="evidence" value="ECO:0007669"/>
    <property type="project" value="UniProtKB-KW"/>
</dbReference>